<dbReference type="Pfam" id="PF14532">
    <property type="entry name" value="Sigma54_activ_2"/>
    <property type="match status" value="1"/>
</dbReference>
<evidence type="ECO:0000313" key="5">
    <source>
        <dbReference type="Proteomes" id="UP001165289"/>
    </source>
</evidence>
<comment type="caution">
    <text evidence="4">The sequence shown here is derived from an EMBL/GenBank/DDBJ whole genome shotgun (WGS) entry which is preliminary data.</text>
</comment>
<feature type="domain" description="MgsA AAA+ ATPase C-terminal" evidence="2">
    <location>
        <begin position="580"/>
        <end position="671"/>
    </location>
</feature>
<dbReference type="InterPro" id="IPR008921">
    <property type="entry name" value="DNA_pol3_clamp-load_cplx_C"/>
</dbReference>
<dbReference type="InterPro" id="IPR002078">
    <property type="entry name" value="Sigma_54_int"/>
</dbReference>
<gene>
    <name evidence="4" type="ORF">LOD99_3179</name>
</gene>
<dbReference type="GO" id="GO:0005524">
    <property type="term" value="F:ATP binding"/>
    <property type="evidence" value="ECO:0007669"/>
    <property type="project" value="InterPro"/>
</dbReference>
<dbReference type="Gene3D" id="1.20.272.10">
    <property type="match status" value="1"/>
</dbReference>
<dbReference type="GO" id="GO:0006261">
    <property type="term" value="P:DNA-templated DNA replication"/>
    <property type="evidence" value="ECO:0007669"/>
    <property type="project" value="TreeGrafter"/>
</dbReference>
<dbReference type="InterPro" id="IPR021886">
    <property type="entry name" value="MgsA_C"/>
</dbReference>
<accession>A0AAV7JYS0</accession>
<sequence>MDSQILSPRQNGVSLQPRNNTRTHNINTVKCTLCNNMVSSSSFNSHLVKCHNASAEQIKRMSVKTTPTNLPSSPEQNYSAVNNIVGQAYYQNETKIKFHTYVPEKDNSHGVVLKSENGSSPKSSNSSVKGSDWSPKQIQKSSLATTFDIQLSEAVKPVTIDGIIGQESAVNKMKQVLMEFNQANFCNVFITGPLGSGRSTLAGILKQFIETRIEAHFVEIGSGDSKEITRKIASNSKPVFLLLDNIHLLKSEQEETLAEILTRGHNVFLIATALESNISTLANSLTQKAEINLEKLTNKSIFKILENAKTYLKNFLDSKGCDNLDVTNDILDSIVSSCNGSTSNALSQLYRLVVLNDSSINYANSPNSDISPPNSNNQVGNIVLASLLTSVANMPKSPTSLSTTLTDIKNALNIKQKHNSSSNGLKQQNKNLGKRSSKVECSTTVPDAKRFLSSSFQPVQLNNVNQKLNIQPLKQEMQINGDLLKLCPVKYIPITTNGGTQTLSATSIHTPIFLTQPPISSPPLSAKSADKQILEPKSVILNGNSKTLDPQQLISIGGTTVQNDQGNLVWTLYFAMLTGNVDSALIVLSSLLQTGVKTLTIAQELLAFASLYIGLSDATALQTALLTYQACQSLPSTHAMIILTQLVLQLTKCNKSTETRDKYFQIQMQLARTQS</sequence>
<dbReference type="InterPro" id="IPR051314">
    <property type="entry name" value="AAA_ATPase_RarA/MGS1/WRNIP1"/>
</dbReference>
<dbReference type="GO" id="GO:0006355">
    <property type="term" value="P:regulation of DNA-templated transcription"/>
    <property type="evidence" value="ECO:0007669"/>
    <property type="project" value="InterPro"/>
</dbReference>
<proteinExistence type="predicted"/>
<dbReference type="GO" id="GO:0003677">
    <property type="term" value="F:DNA binding"/>
    <property type="evidence" value="ECO:0007669"/>
    <property type="project" value="InterPro"/>
</dbReference>
<name>A0AAV7JYS0_9METZ</name>
<dbReference type="AlphaFoldDB" id="A0AAV7JYS0"/>
<protein>
    <submittedName>
        <fullName evidence="4">ATPase AAA</fullName>
    </submittedName>
</protein>
<feature type="region of interest" description="Disordered" evidence="1">
    <location>
        <begin position="416"/>
        <end position="439"/>
    </location>
</feature>
<dbReference type="PANTHER" id="PTHR13779">
    <property type="entry name" value="WERNER HELICASE-INTERACTING PROTEIN 1 FAMILY MEMBER"/>
    <property type="match status" value="1"/>
</dbReference>
<reference evidence="4 5" key="1">
    <citation type="journal article" date="2023" name="BMC Biol.">
        <title>The compact genome of the sponge Oopsacas minuta (Hexactinellida) is lacking key metazoan core genes.</title>
        <authorList>
            <person name="Santini S."/>
            <person name="Schenkelaars Q."/>
            <person name="Jourda C."/>
            <person name="Duchesne M."/>
            <person name="Belahbib H."/>
            <person name="Rocher C."/>
            <person name="Selva M."/>
            <person name="Riesgo A."/>
            <person name="Vervoort M."/>
            <person name="Leys S.P."/>
            <person name="Kodjabachian L."/>
            <person name="Le Bivic A."/>
            <person name="Borchiellini C."/>
            <person name="Claverie J.M."/>
            <person name="Renard E."/>
        </authorList>
    </citation>
    <scope>NUCLEOTIDE SEQUENCE [LARGE SCALE GENOMIC DNA]</scope>
    <source>
        <strain evidence="4">SPO-2</strain>
    </source>
</reference>
<evidence type="ECO:0000313" key="4">
    <source>
        <dbReference type="EMBL" id="KAI6653675.1"/>
    </source>
</evidence>
<evidence type="ECO:0000259" key="3">
    <source>
        <dbReference type="Pfam" id="PF14532"/>
    </source>
</evidence>
<dbReference type="SUPFAM" id="SSF52540">
    <property type="entry name" value="P-loop containing nucleoside triphosphate hydrolases"/>
    <property type="match status" value="1"/>
</dbReference>
<dbReference type="EMBL" id="JAKMXF010000255">
    <property type="protein sequence ID" value="KAI6653675.1"/>
    <property type="molecule type" value="Genomic_DNA"/>
</dbReference>
<feature type="region of interest" description="Disordered" evidence="1">
    <location>
        <begin position="109"/>
        <end position="135"/>
    </location>
</feature>
<dbReference type="GO" id="GO:0000731">
    <property type="term" value="P:DNA synthesis involved in DNA repair"/>
    <property type="evidence" value="ECO:0007669"/>
    <property type="project" value="TreeGrafter"/>
</dbReference>
<keyword evidence="5" id="KW-1185">Reference proteome</keyword>
<organism evidence="4 5">
    <name type="scientific">Oopsacas minuta</name>
    <dbReference type="NCBI Taxonomy" id="111878"/>
    <lineage>
        <taxon>Eukaryota</taxon>
        <taxon>Metazoa</taxon>
        <taxon>Porifera</taxon>
        <taxon>Hexactinellida</taxon>
        <taxon>Hexasterophora</taxon>
        <taxon>Lyssacinosida</taxon>
        <taxon>Leucopsacidae</taxon>
        <taxon>Oopsacas</taxon>
    </lineage>
</organism>
<dbReference type="GO" id="GO:0017116">
    <property type="term" value="F:single-stranded DNA helicase activity"/>
    <property type="evidence" value="ECO:0007669"/>
    <property type="project" value="TreeGrafter"/>
</dbReference>
<feature type="region of interest" description="Disordered" evidence="1">
    <location>
        <begin position="1"/>
        <end position="21"/>
    </location>
</feature>
<evidence type="ECO:0000256" key="1">
    <source>
        <dbReference type="SAM" id="MobiDB-lite"/>
    </source>
</evidence>
<feature type="compositionally biased region" description="Low complexity" evidence="1">
    <location>
        <begin position="115"/>
        <end position="134"/>
    </location>
</feature>
<dbReference type="GO" id="GO:0005634">
    <property type="term" value="C:nucleus"/>
    <property type="evidence" value="ECO:0007669"/>
    <property type="project" value="TreeGrafter"/>
</dbReference>
<dbReference type="CDD" id="cd00009">
    <property type="entry name" value="AAA"/>
    <property type="match status" value="1"/>
</dbReference>
<feature type="domain" description="Sigma-54 factor interaction" evidence="3">
    <location>
        <begin position="164"/>
        <end position="285"/>
    </location>
</feature>
<dbReference type="PANTHER" id="PTHR13779:SF7">
    <property type="entry name" value="ATPASE WRNIP1"/>
    <property type="match status" value="1"/>
</dbReference>
<evidence type="ECO:0000259" key="2">
    <source>
        <dbReference type="Pfam" id="PF12002"/>
    </source>
</evidence>
<dbReference type="Gene3D" id="3.40.50.300">
    <property type="entry name" value="P-loop containing nucleotide triphosphate hydrolases"/>
    <property type="match status" value="1"/>
</dbReference>
<dbReference type="Pfam" id="PF12002">
    <property type="entry name" value="MgsA_C"/>
    <property type="match status" value="1"/>
</dbReference>
<dbReference type="Proteomes" id="UP001165289">
    <property type="component" value="Unassembled WGS sequence"/>
</dbReference>
<dbReference type="GO" id="GO:0008047">
    <property type="term" value="F:enzyme activator activity"/>
    <property type="evidence" value="ECO:0007669"/>
    <property type="project" value="TreeGrafter"/>
</dbReference>
<dbReference type="SUPFAM" id="SSF48019">
    <property type="entry name" value="post-AAA+ oligomerization domain-like"/>
    <property type="match status" value="1"/>
</dbReference>
<feature type="compositionally biased region" description="Polar residues" evidence="1">
    <location>
        <begin position="419"/>
        <end position="431"/>
    </location>
</feature>
<dbReference type="InterPro" id="IPR027417">
    <property type="entry name" value="P-loop_NTPase"/>
</dbReference>